<evidence type="ECO:0000313" key="2">
    <source>
        <dbReference type="Proteomes" id="UP000435112"/>
    </source>
</evidence>
<evidence type="ECO:0000313" key="1">
    <source>
        <dbReference type="EMBL" id="KAE8965076.1"/>
    </source>
</evidence>
<dbReference type="AlphaFoldDB" id="A0A6A3H5Y2"/>
<protein>
    <submittedName>
        <fullName evidence="1">Uncharacterized protein</fullName>
    </submittedName>
</protein>
<proteinExistence type="predicted"/>
<sequence length="51" mass="5855">MYLEREVKEAYRTAHTYGLAVDTNEMIDARYLGGEEITINYGNAFVQPQVI</sequence>
<comment type="caution">
    <text evidence="1">The sequence shown here is derived from an EMBL/GenBank/DDBJ whole genome shotgun (WGS) entry which is preliminary data.</text>
</comment>
<gene>
    <name evidence="1" type="ORF">PR002_g28782</name>
</gene>
<dbReference type="Proteomes" id="UP000435112">
    <property type="component" value="Unassembled WGS sequence"/>
</dbReference>
<dbReference type="EMBL" id="QXFU01005249">
    <property type="protein sequence ID" value="KAE8965076.1"/>
    <property type="molecule type" value="Genomic_DNA"/>
</dbReference>
<reference evidence="1 2" key="1">
    <citation type="submission" date="2018-09" db="EMBL/GenBank/DDBJ databases">
        <title>Genomic investigation of the strawberry pathogen Phytophthora fragariae indicates pathogenicity is determined by transcriptional variation in three key races.</title>
        <authorList>
            <person name="Adams T.M."/>
            <person name="Armitage A.D."/>
            <person name="Sobczyk M.K."/>
            <person name="Bates H.J."/>
            <person name="Dunwell J.M."/>
            <person name="Nellist C.F."/>
            <person name="Harrison R.J."/>
        </authorList>
    </citation>
    <scope>NUCLEOTIDE SEQUENCE [LARGE SCALE GENOMIC DNA]</scope>
    <source>
        <strain evidence="1 2">SCRP324</strain>
    </source>
</reference>
<organism evidence="1 2">
    <name type="scientific">Phytophthora rubi</name>
    <dbReference type="NCBI Taxonomy" id="129364"/>
    <lineage>
        <taxon>Eukaryota</taxon>
        <taxon>Sar</taxon>
        <taxon>Stramenopiles</taxon>
        <taxon>Oomycota</taxon>
        <taxon>Peronosporomycetes</taxon>
        <taxon>Peronosporales</taxon>
        <taxon>Peronosporaceae</taxon>
        <taxon>Phytophthora</taxon>
    </lineage>
</organism>
<name>A0A6A3H5Y2_9STRA</name>
<accession>A0A6A3H5Y2</accession>